<keyword evidence="1" id="KW-0489">Methyltransferase</keyword>
<dbReference type="GO" id="GO:0032259">
    <property type="term" value="P:methylation"/>
    <property type="evidence" value="ECO:0007669"/>
    <property type="project" value="UniProtKB-KW"/>
</dbReference>
<dbReference type="PIRSF" id="PIRSF017393">
    <property type="entry name" value="MTase_SAV2177"/>
    <property type="match status" value="1"/>
</dbReference>
<keyword evidence="1" id="KW-0808">Transferase</keyword>
<dbReference type="EMBL" id="FQVN01000023">
    <property type="protein sequence ID" value="SHH11674.1"/>
    <property type="molecule type" value="Genomic_DNA"/>
</dbReference>
<dbReference type="Gene3D" id="3.40.50.150">
    <property type="entry name" value="Vaccinia Virus protein VP39"/>
    <property type="match status" value="1"/>
</dbReference>
<dbReference type="AlphaFoldDB" id="A0A1M5QBX8"/>
<protein>
    <submittedName>
        <fullName evidence="1">S-adenosyl methyltransferase</fullName>
    </submittedName>
</protein>
<keyword evidence="2" id="KW-1185">Reference proteome</keyword>
<dbReference type="GO" id="GO:0008168">
    <property type="term" value="F:methyltransferase activity"/>
    <property type="evidence" value="ECO:0007669"/>
    <property type="project" value="UniProtKB-KW"/>
</dbReference>
<evidence type="ECO:0000313" key="2">
    <source>
        <dbReference type="Proteomes" id="UP000184501"/>
    </source>
</evidence>
<sequence>MVNERSSWVPQGVNVELPSAARVYDYLLGGGHNFAADRQLAERFATALPGSRDIARLNRAFLRRAVLFMVERGVDQFLDVGSGIPTVGNVHEIAQAANPEARVVYVDNEPVAVAHSQLILDGNDRAGALQEDLRNPEEILDHAVTRGLLDLDRPVGLLMVGVFHFVPEDWGPRALVDRYRSRLASGSYLALSHFTADSRPVEMAAMVEVMSRSKDPIHPRTRAEIEALFTGFELVEPGVVSTADWRPRAPGDGAAGPERDQIYAGVARLP</sequence>
<dbReference type="InterPro" id="IPR029063">
    <property type="entry name" value="SAM-dependent_MTases_sf"/>
</dbReference>
<dbReference type="InterPro" id="IPR006764">
    <property type="entry name" value="SAM_dep_MeTrfase_SAV2177_type"/>
</dbReference>
<dbReference type="Pfam" id="PF04672">
    <property type="entry name" value="Methyltransf_19"/>
    <property type="match status" value="1"/>
</dbReference>
<gene>
    <name evidence="1" type="ORF">SAMN05444320_12321</name>
</gene>
<accession>A0A1M5QBX8</accession>
<reference evidence="1 2" key="1">
    <citation type="submission" date="2016-11" db="EMBL/GenBank/DDBJ databases">
        <authorList>
            <person name="Jaros S."/>
            <person name="Januszkiewicz K."/>
            <person name="Wedrychowicz H."/>
        </authorList>
    </citation>
    <scope>NUCLEOTIDE SEQUENCE [LARGE SCALE GENOMIC DNA]</scope>
    <source>
        <strain evidence="1 2">DSM 44523</strain>
    </source>
</reference>
<dbReference type="SUPFAM" id="SSF53335">
    <property type="entry name" value="S-adenosyl-L-methionine-dependent methyltransferases"/>
    <property type="match status" value="1"/>
</dbReference>
<dbReference type="Proteomes" id="UP000184501">
    <property type="component" value="Unassembled WGS sequence"/>
</dbReference>
<evidence type="ECO:0000313" key="1">
    <source>
        <dbReference type="EMBL" id="SHH11674.1"/>
    </source>
</evidence>
<proteinExistence type="predicted"/>
<name>A0A1M5QBX8_STRHI</name>
<dbReference type="STRING" id="2017.SAMN05444320_12321"/>
<organism evidence="1 2">
    <name type="scientific">Streptoalloteichus hindustanus</name>
    <dbReference type="NCBI Taxonomy" id="2017"/>
    <lineage>
        <taxon>Bacteria</taxon>
        <taxon>Bacillati</taxon>
        <taxon>Actinomycetota</taxon>
        <taxon>Actinomycetes</taxon>
        <taxon>Pseudonocardiales</taxon>
        <taxon>Pseudonocardiaceae</taxon>
        <taxon>Streptoalloteichus</taxon>
    </lineage>
</organism>